<protein>
    <recommendedName>
        <fullName evidence="2">Antitoxin</fullName>
    </recommendedName>
</protein>
<gene>
    <name evidence="3" type="ORF">GPICK_14445</name>
</gene>
<name>A0A0B5BGX2_9BACT</name>
<dbReference type="InterPro" id="IPR006442">
    <property type="entry name" value="Antitoxin_Phd/YefM"/>
</dbReference>
<evidence type="ECO:0000313" key="4">
    <source>
        <dbReference type="Proteomes" id="UP000057609"/>
    </source>
</evidence>
<evidence type="ECO:0000256" key="1">
    <source>
        <dbReference type="ARBA" id="ARBA00009981"/>
    </source>
</evidence>
<dbReference type="Pfam" id="PF02604">
    <property type="entry name" value="PhdYeFM_antitox"/>
    <property type="match status" value="1"/>
</dbReference>
<comment type="similarity">
    <text evidence="1 2">Belongs to the phD/YefM antitoxin family.</text>
</comment>
<dbReference type="InterPro" id="IPR051405">
    <property type="entry name" value="phD/YefM_antitoxin"/>
</dbReference>
<dbReference type="PANTHER" id="PTHR33713:SF6">
    <property type="entry name" value="ANTITOXIN YEFM"/>
    <property type="match status" value="1"/>
</dbReference>
<dbReference type="RefSeq" id="WP_039744352.1">
    <property type="nucleotide sequence ID" value="NZ_CP009788.1"/>
</dbReference>
<proteinExistence type="inferred from homology"/>
<dbReference type="InterPro" id="IPR036165">
    <property type="entry name" value="YefM-like_sf"/>
</dbReference>
<evidence type="ECO:0000313" key="3">
    <source>
        <dbReference type="EMBL" id="AJE04394.1"/>
    </source>
</evidence>
<comment type="function">
    <text evidence="2">Antitoxin component of a type II toxin-antitoxin (TA) system.</text>
</comment>
<keyword evidence="4" id="KW-1185">Reference proteome</keyword>
<dbReference type="NCBIfam" id="TIGR01552">
    <property type="entry name" value="phd_fam"/>
    <property type="match status" value="1"/>
</dbReference>
<dbReference type="STRING" id="345632.GPICK_14445"/>
<dbReference type="AlphaFoldDB" id="A0A0B5BGX2"/>
<reference evidence="3 4" key="1">
    <citation type="journal article" date="2015" name="Genome Announc.">
        <title>Complete Genome of Geobacter pickeringii G13T, a Metal-Reducing Isolate from Sedimentary Kaolin Deposits.</title>
        <authorList>
            <person name="Badalamenti J.P."/>
            <person name="Bond D.R."/>
        </authorList>
    </citation>
    <scope>NUCLEOTIDE SEQUENCE [LARGE SCALE GENOMIC DNA]</scope>
    <source>
        <strain evidence="3 4">G13</strain>
    </source>
</reference>
<dbReference type="PANTHER" id="PTHR33713">
    <property type="entry name" value="ANTITOXIN YAFN-RELATED"/>
    <property type="match status" value="1"/>
</dbReference>
<evidence type="ECO:0000256" key="2">
    <source>
        <dbReference type="RuleBase" id="RU362080"/>
    </source>
</evidence>
<dbReference type="Gene3D" id="3.40.1620.10">
    <property type="entry name" value="YefM-like domain"/>
    <property type="match status" value="1"/>
</dbReference>
<dbReference type="Gene3D" id="6.10.250.330">
    <property type="match status" value="1"/>
</dbReference>
<dbReference type="Proteomes" id="UP000057609">
    <property type="component" value="Chromosome"/>
</dbReference>
<sequence length="84" mass="9477">MNAITYSEARHSLKDVMDEACNNHEPILITRRKGENVVLLSLEDYESIMESEYLLSNPANAARLMQSLEEARAGKRTPLDALDL</sequence>
<dbReference type="EMBL" id="CP009788">
    <property type="protein sequence ID" value="AJE04394.1"/>
    <property type="molecule type" value="Genomic_DNA"/>
</dbReference>
<dbReference type="KEGG" id="gpi:GPICK_14445"/>
<organism evidence="3 4">
    <name type="scientific">Geobacter pickeringii</name>
    <dbReference type="NCBI Taxonomy" id="345632"/>
    <lineage>
        <taxon>Bacteria</taxon>
        <taxon>Pseudomonadati</taxon>
        <taxon>Thermodesulfobacteriota</taxon>
        <taxon>Desulfuromonadia</taxon>
        <taxon>Geobacterales</taxon>
        <taxon>Geobacteraceae</taxon>
        <taxon>Geobacter</taxon>
    </lineage>
</organism>
<dbReference type="HOGENOM" id="CLU_155837_1_0_7"/>
<dbReference type="OrthoDB" id="9802003at2"/>
<accession>A0A0B5BGX2</accession>
<dbReference type="SUPFAM" id="SSF143120">
    <property type="entry name" value="YefM-like"/>
    <property type="match status" value="1"/>
</dbReference>